<sequence>MMNTKTKLALWGMILLVAFSFAGTKKGESAKNEATLFAPKTPSDYAARHALSSAQYQTEVTNFHNAGYKLTYVDGYYVNGKIKFAALWKKGETSTLILRHNLTSDQYQNEVTKNHKNGYRLIHVDGYSDGNKDRYAAIWNKQSTSGLRARHRMTGTEYTAEFQKNKQDGFRLVHISGYGVNGKAYYAGIWQKASSLGVVTRHGLTSKQYQETVATYWKQGYHVAQVDSYDVQNKVYYACILEKGLGQFSARHDMNPKNYQLEVENHYYQGYVPISVSGHDAGNEAGYAAAFKNVTTWKSSDINQLDAKISKVMKEYKLPSVAIGIVKDGKLVYAKGYGYGNKEDKIIASATSQYRLASISKPITAVAIMKLVEQKKLKLNDKVFGKNKILGEKYGTKQYNAREKAITVKQLLMHTAGGDSWDNNTTPEDKDALGDPMSLRTKESFNKLIKRVLDNTNPTHKPGSYWQYSNFGYCLLGRIIEVKTGMSYEKYVRKHILKPCNITDMKIGALEKKKRAYREVVYYSKDKPYELQMNKMDSHGGWIASAVDMMRFIVHVDGDPSKKDILKKTTVTKMATKSAVSGNYAKGWTVVGSTWTHGGVMTGTNTLLKKKGNGISYIILTNFRESDKESHRNDLEKAMEDGIKAIKFWPNLDLF</sequence>
<dbReference type="EMBL" id="CP019288">
    <property type="protein sequence ID" value="QHI37952.1"/>
    <property type="molecule type" value="Genomic_DNA"/>
</dbReference>
<dbReference type="SUPFAM" id="SSF56601">
    <property type="entry name" value="beta-lactamase/transpeptidase-like"/>
    <property type="match status" value="1"/>
</dbReference>
<protein>
    <submittedName>
        <fullName evidence="3">Penicillin-binding protein PbpX</fullName>
    </submittedName>
</protein>
<keyword evidence="4" id="KW-1185">Reference proteome</keyword>
<accession>A0A7L4ZMQ5</accession>
<dbReference type="InterPro" id="IPR012338">
    <property type="entry name" value="Beta-lactam/transpept-like"/>
</dbReference>
<dbReference type="Pfam" id="PF17660">
    <property type="entry name" value="BTRD1"/>
    <property type="match status" value="5"/>
</dbReference>
<dbReference type="Pfam" id="PF00144">
    <property type="entry name" value="Beta-lactamase"/>
    <property type="match status" value="1"/>
</dbReference>
<feature type="domain" description="Beta-lactamase-related" evidence="2">
    <location>
        <begin position="305"/>
        <end position="632"/>
    </location>
</feature>
<name>A0A7L4ZMQ5_9FLAO</name>
<evidence type="ECO:0000313" key="4">
    <source>
        <dbReference type="Proteomes" id="UP000464657"/>
    </source>
</evidence>
<gene>
    <name evidence="3" type="primary">pbpX</name>
    <name evidence="3" type="ORF">IMCC3317_33350</name>
</gene>
<evidence type="ECO:0000259" key="2">
    <source>
        <dbReference type="Pfam" id="PF00144"/>
    </source>
</evidence>
<dbReference type="KEGG" id="kan:IMCC3317_33350"/>
<organism evidence="3 4">
    <name type="scientific">Kordia antarctica</name>
    <dbReference type="NCBI Taxonomy" id="1218801"/>
    <lineage>
        <taxon>Bacteria</taxon>
        <taxon>Pseudomonadati</taxon>
        <taxon>Bacteroidota</taxon>
        <taxon>Flavobacteriia</taxon>
        <taxon>Flavobacteriales</taxon>
        <taxon>Flavobacteriaceae</taxon>
        <taxon>Kordia</taxon>
    </lineage>
</organism>
<proteinExistence type="predicted"/>
<dbReference type="InterPro" id="IPR001466">
    <property type="entry name" value="Beta-lactam-related"/>
</dbReference>
<evidence type="ECO:0000313" key="3">
    <source>
        <dbReference type="EMBL" id="QHI37952.1"/>
    </source>
</evidence>
<dbReference type="Proteomes" id="UP000464657">
    <property type="component" value="Chromosome"/>
</dbReference>
<feature type="chain" id="PRO_5029505993" evidence="1">
    <location>
        <begin position="23"/>
        <end position="655"/>
    </location>
</feature>
<dbReference type="PANTHER" id="PTHR46825:SF9">
    <property type="entry name" value="BETA-LACTAMASE-RELATED DOMAIN-CONTAINING PROTEIN"/>
    <property type="match status" value="1"/>
</dbReference>
<dbReference type="InterPro" id="IPR050491">
    <property type="entry name" value="AmpC-like"/>
</dbReference>
<dbReference type="Gene3D" id="3.40.710.10">
    <property type="entry name" value="DD-peptidase/beta-lactamase superfamily"/>
    <property type="match status" value="1"/>
</dbReference>
<feature type="signal peptide" evidence="1">
    <location>
        <begin position="1"/>
        <end position="22"/>
    </location>
</feature>
<dbReference type="AlphaFoldDB" id="A0A7L4ZMQ5"/>
<dbReference type="InterPro" id="IPR049511">
    <property type="entry name" value="PGH-like_rpt"/>
</dbReference>
<evidence type="ECO:0000256" key="1">
    <source>
        <dbReference type="SAM" id="SignalP"/>
    </source>
</evidence>
<reference evidence="3 4" key="1">
    <citation type="journal article" date="2013" name="Int. J. Syst. Evol. Microbiol.">
        <title>Kordia antarctica sp. nov., isolated from Antarctic seawater.</title>
        <authorList>
            <person name="Baek K."/>
            <person name="Choi A."/>
            <person name="Kang I."/>
            <person name="Lee K."/>
            <person name="Cho J.C."/>
        </authorList>
    </citation>
    <scope>NUCLEOTIDE SEQUENCE [LARGE SCALE GENOMIC DNA]</scope>
    <source>
        <strain evidence="3 4">IMCC3317</strain>
    </source>
</reference>
<keyword evidence="1" id="KW-0732">Signal</keyword>
<dbReference type="PANTHER" id="PTHR46825">
    <property type="entry name" value="D-ALANYL-D-ALANINE-CARBOXYPEPTIDASE/ENDOPEPTIDASE AMPH"/>
    <property type="match status" value="1"/>
</dbReference>